<evidence type="ECO:0000313" key="1">
    <source>
        <dbReference type="EMBL" id="SPN79463.1"/>
    </source>
</evidence>
<dbReference type="Proteomes" id="UP000273054">
    <property type="component" value="Segment"/>
</dbReference>
<evidence type="ECO:0000313" key="2">
    <source>
        <dbReference type="Proteomes" id="UP000273054"/>
    </source>
</evidence>
<keyword evidence="2" id="KW-1185">Reference proteome</keyword>
<sequence>MTAFASQQLAAYEFFMGCDHSPELPCLPPEIKVHIYKYVCTCNHGCSNGKKLCCFCSDKRPVEEVYIYKDGKGLKKTKQRWTYYCPVCKKLGQRGKGPK</sequence>
<accession>A0A2R8FEP1</accession>
<proteinExistence type="predicted"/>
<name>A0A2R8FEP1_9VIRU</name>
<gene>
    <name evidence="1" type="ORF">BRZCDTV_361</name>
</gene>
<organism evidence="1">
    <name type="scientific">Brazilian cedratvirus IHUMI</name>
    <dbReference type="NCBI Taxonomy" id="2126980"/>
    <lineage>
        <taxon>Viruses</taxon>
        <taxon>Pithoviruses</taxon>
        <taxon>Orthocedratvirinae</taxon>
        <taxon>Alphacedratvirus</taxon>
        <taxon>Alphacedratvirus brasiliense</taxon>
    </lineage>
</organism>
<protein>
    <submittedName>
        <fullName evidence="1">Uncharacterized protein</fullName>
    </submittedName>
</protein>
<dbReference type="EMBL" id="LT994651">
    <property type="protein sequence ID" value="SPN79463.1"/>
    <property type="molecule type" value="Genomic_DNA"/>
</dbReference>
<reference evidence="1" key="1">
    <citation type="submission" date="2018-03" db="EMBL/GenBank/DDBJ databases">
        <authorList>
            <consortium name="Urmite Genomes"/>
        </authorList>
    </citation>
    <scope>NUCLEOTIDE SEQUENCE [LARGE SCALE GENOMIC DNA]</scope>
    <source>
        <strain evidence="1">IHUMI-27.7</strain>
    </source>
</reference>